<feature type="compositionally biased region" description="Acidic residues" evidence="1">
    <location>
        <begin position="36"/>
        <end position="51"/>
    </location>
</feature>
<gene>
    <name evidence="2" type="ORF">ACAT0790_LOCUS41627</name>
</gene>
<dbReference type="EMBL" id="HBGE01069452">
    <property type="protein sequence ID" value="CAD9164861.1"/>
    <property type="molecule type" value="Transcribed_RNA"/>
</dbReference>
<sequence length="172" mass="16991">MKSVEEAPALQEGILEAVPVAAGPEAAATAARGPAEEEALPEAETLGEEPEAAAPAAEEVAEGGADDSKVQAAACEPEGEGVSSNSAAASEEAAEEAAAKLEEADGETTSAGTPPAPSDEEDELHFGNGGLGHPLASAEPIKAEEKAGGERPVASVEQPAGFQGEVDVKVNV</sequence>
<organism evidence="2">
    <name type="scientific">Alexandrium catenella</name>
    <name type="common">Red tide dinoflagellate</name>
    <name type="synonym">Gonyaulax catenella</name>
    <dbReference type="NCBI Taxonomy" id="2925"/>
    <lineage>
        <taxon>Eukaryota</taxon>
        <taxon>Sar</taxon>
        <taxon>Alveolata</taxon>
        <taxon>Dinophyceae</taxon>
        <taxon>Gonyaulacales</taxon>
        <taxon>Pyrocystaceae</taxon>
        <taxon>Alexandrium</taxon>
    </lineage>
</organism>
<feature type="compositionally biased region" description="Low complexity" evidence="1">
    <location>
        <begin position="80"/>
        <end position="91"/>
    </location>
</feature>
<dbReference type="AlphaFoldDB" id="A0A7S1RF79"/>
<feature type="region of interest" description="Disordered" evidence="1">
    <location>
        <begin position="24"/>
        <end position="172"/>
    </location>
</feature>
<evidence type="ECO:0000313" key="2">
    <source>
        <dbReference type="EMBL" id="CAD9164861.1"/>
    </source>
</evidence>
<name>A0A7S1RF79_ALECA</name>
<feature type="compositionally biased region" description="Low complexity" evidence="1">
    <location>
        <begin position="24"/>
        <end position="33"/>
    </location>
</feature>
<proteinExistence type="predicted"/>
<accession>A0A7S1RF79</accession>
<evidence type="ECO:0000256" key="1">
    <source>
        <dbReference type="SAM" id="MobiDB-lite"/>
    </source>
</evidence>
<protein>
    <submittedName>
        <fullName evidence="2">Uncharacterized protein</fullName>
    </submittedName>
</protein>
<reference evidence="2" key="1">
    <citation type="submission" date="2021-01" db="EMBL/GenBank/DDBJ databases">
        <authorList>
            <person name="Corre E."/>
            <person name="Pelletier E."/>
            <person name="Niang G."/>
            <person name="Scheremetjew M."/>
            <person name="Finn R."/>
            <person name="Kale V."/>
            <person name="Holt S."/>
            <person name="Cochrane G."/>
            <person name="Meng A."/>
            <person name="Brown T."/>
            <person name="Cohen L."/>
        </authorList>
    </citation>
    <scope>NUCLEOTIDE SEQUENCE</scope>
    <source>
        <strain evidence="2">OF101</strain>
    </source>
</reference>